<dbReference type="Proteomes" id="UP001501183">
    <property type="component" value="Unassembled WGS sequence"/>
</dbReference>
<sequence>MTAVPHSPRADHLMCSSADDNDNDNDTRKQHGSRLPAVSITLGALSVASFWMVGLGFILGLTAVICGAVATSRSAVADDEAASLRALLGVVAGAAGITVSAIALFTMLAHL</sequence>
<accession>A0ABP8NT55</accession>
<reference evidence="4" key="1">
    <citation type="journal article" date="2019" name="Int. J. Syst. Evol. Microbiol.">
        <title>The Global Catalogue of Microorganisms (GCM) 10K type strain sequencing project: providing services to taxonomists for standard genome sequencing and annotation.</title>
        <authorList>
            <consortium name="The Broad Institute Genomics Platform"/>
            <consortium name="The Broad Institute Genome Sequencing Center for Infectious Disease"/>
            <person name="Wu L."/>
            <person name="Ma J."/>
        </authorList>
    </citation>
    <scope>NUCLEOTIDE SEQUENCE [LARGE SCALE GENOMIC DNA]</scope>
    <source>
        <strain evidence="4">JCM 32206</strain>
    </source>
</reference>
<feature type="transmembrane region" description="Helical" evidence="2">
    <location>
        <begin position="37"/>
        <end position="70"/>
    </location>
</feature>
<protein>
    <recommendedName>
        <fullName evidence="5">DUF4190 domain-containing protein</fullName>
    </recommendedName>
</protein>
<evidence type="ECO:0000256" key="1">
    <source>
        <dbReference type="SAM" id="MobiDB-lite"/>
    </source>
</evidence>
<evidence type="ECO:0000313" key="3">
    <source>
        <dbReference type="EMBL" id="GAA4470672.1"/>
    </source>
</evidence>
<feature type="transmembrane region" description="Helical" evidence="2">
    <location>
        <begin position="82"/>
        <end position="109"/>
    </location>
</feature>
<keyword evidence="2" id="KW-1133">Transmembrane helix</keyword>
<keyword evidence="2" id="KW-0812">Transmembrane</keyword>
<keyword evidence="2" id="KW-0472">Membrane</keyword>
<evidence type="ECO:0000313" key="4">
    <source>
        <dbReference type="Proteomes" id="UP001501183"/>
    </source>
</evidence>
<keyword evidence="4" id="KW-1185">Reference proteome</keyword>
<dbReference type="RefSeq" id="WP_345340803.1">
    <property type="nucleotide sequence ID" value="NZ_BAABFB010000001.1"/>
</dbReference>
<evidence type="ECO:0000256" key="2">
    <source>
        <dbReference type="SAM" id="Phobius"/>
    </source>
</evidence>
<evidence type="ECO:0008006" key="5">
    <source>
        <dbReference type="Google" id="ProtNLM"/>
    </source>
</evidence>
<comment type="caution">
    <text evidence="3">The sequence shown here is derived from an EMBL/GenBank/DDBJ whole genome shotgun (WGS) entry which is preliminary data.</text>
</comment>
<proteinExistence type="predicted"/>
<dbReference type="EMBL" id="BAABFB010000001">
    <property type="protein sequence ID" value="GAA4470672.1"/>
    <property type="molecule type" value="Genomic_DNA"/>
</dbReference>
<name>A0ABP8NT55_9NOCA</name>
<gene>
    <name evidence="3" type="ORF">GCM10023094_00070</name>
</gene>
<organism evidence="3 4">
    <name type="scientific">Rhodococcus olei</name>
    <dbReference type="NCBI Taxonomy" id="2161675"/>
    <lineage>
        <taxon>Bacteria</taxon>
        <taxon>Bacillati</taxon>
        <taxon>Actinomycetota</taxon>
        <taxon>Actinomycetes</taxon>
        <taxon>Mycobacteriales</taxon>
        <taxon>Nocardiaceae</taxon>
        <taxon>Rhodococcus</taxon>
    </lineage>
</organism>
<feature type="region of interest" description="Disordered" evidence="1">
    <location>
        <begin position="1"/>
        <end position="31"/>
    </location>
</feature>